<dbReference type="InterPro" id="IPR036465">
    <property type="entry name" value="vWFA_dom_sf"/>
</dbReference>
<reference evidence="2" key="1">
    <citation type="submission" date="2021-01" db="EMBL/GenBank/DDBJ databases">
        <authorList>
            <person name="Corre E."/>
            <person name="Pelletier E."/>
            <person name="Niang G."/>
            <person name="Scheremetjew M."/>
            <person name="Finn R."/>
            <person name="Kale V."/>
            <person name="Holt S."/>
            <person name="Cochrane G."/>
            <person name="Meng A."/>
            <person name="Brown T."/>
            <person name="Cohen L."/>
        </authorList>
    </citation>
    <scope>NUCLEOTIDE SEQUENCE</scope>
    <source>
        <strain evidence="2">CCMP219</strain>
    </source>
</reference>
<dbReference type="Pfam" id="PF13519">
    <property type="entry name" value="VWA_2"/>
    <property type="match status" value="1"/>
</dbReference>
<dbReference type="PROSITE" id="PS50234">
    <property type="entry name" value="VWFA"/>
    <property type="match status" value="1"/>
</dbReference>
<organism evidence="2">
    <name type="scientific">Chlamydomonas euryale</name>
    <dbReference type="NCBI Taxonomy" id="1486919"/>
    <lineage>
        <taxon>Eukaryota</taxon>
        <taxon>Viridiplantae</taxon>
        <taxon>Chlorophyta</taxon>
        <taxon>core chlorophytes</taxon>
        <taxon>Chlorophyceae</taxon>
        <taxon>CS clade</taxon>
        <taxon>Chlamydomonadales</taxon>
        <taxon>Chlamydomonadaceae</taxon>
        <taxon>Chlamydomonas</taxon>
    </lineage>
</organism>
<dbReference type="AlphaFoldDB" id="A0A7R9VNQ3"/>
<accession>A0A7R9VNQ3</accession>
<dbReference type="CDD" id="cd00198">
    <property type="entry name" value="vWFA"/>
    <property type="match status" value="1"/>
</dbReference>
<proteinExistence type="predicted"/>
<dbReference type="Gene3D" id="3.40.50.410">
    <property type="entry name" value="von Willebrand factor, type A domain"/>
    <property type="match status" value="1"/>
</dbReference>
<feature type="domain" description="VWFA" evidence="1">
    <location>
        <begin position="19"/>
        <end position="196"/>
    </location>
</feature>
<protein>
    <recommendedName>
        <fullName evidence="1">VWFA domain-containing protein</fullName>
    </recommendedName>
</protein>
<evidence type="ECO:0000313" key="2">
    <source>
        <dbReference type="EMBL" id="CAD8301112.1"/>
    </source>
</evidence>
<dbReference type="InterPro" id="IPR002035">
    <property type="entry name" value="VWF_A"/>
</dbReference>
<evidence type="ECO:0000259" key="1">
    <source>
        <dbReference type="PROSITE" id="PS50234"/>
    </source>
</evidence>
<name>A0A7R9VNQ3_9CHLO</name>
<sequence length="296" mass="30574">MACQGTTCSAGQPKPIINAKTYMKTVVGSLGLSTSSSLVQATLVTFDSGVYRPLAWTNNATAMNTAIDGLCNGNQNTCSGYTNIAGGLQDAFTLLSGIPSSFGGAKVVILLTDGQGNRPIPSTSNTVGSNPVAYQAAMNIKGSGATLISLGFNGAILTALNGYASVDPNCVGVASGRRHVYAGATIDDLESFLQQIAKAICGDNVECASPPLDQPACNTERSAWDDVNTQCGTECRAQINQFSSGIQYRTCTNFCAGVGRKCVSGSSSCTSGTTTTCNTIRSDSSYTCRCGDPLYF</sequence>
<dbReference type="SUPFAM" id="SSF53300">
    <property type="entry name" value="vWA-like"/>
    <property type="match status" value="1"/>
</dbReference>
<dbReference type="EMBL" id="HBEC01034218">
    <property type="protein sequence ID" value="CAD8301112.1"/>
    <property type="molecule type" value="Transcribed_RNA"/>
</dbReference>
<gene>
    <name evidence="2" type="ORF">CEUR00632_LOCUS15899</name>
</gene>